<feature type="binding site" description="in dimeric form" evidence="19">
    <location>
        <position position="547"/>
    </location>
    <ligand>
        <name>Ca(2+)</name>
        <dbReference type="ChEBI" id="CHEBI:29108"/>
        <label>1</label>
    </ligand>
</feature>
<dbReference type="SUPFAM" id="SSF56931">
    <property type="entry name" value="Outer membrane phospholipase A (OMPLA)"/>
    <property type="match status" value="2"/>
</dbReference>
<dbReference type="InterPro" id="IPR036541">
    <property type="entry name" value="PLipase_A1_sf"/>
</dbReference>
<feature type="binding site" description="in dimeric form" evidence="19">
    <location>
        <position position="512"/>
    </location>
    <ligand>
        <name>Ca(2+)</name>
        <dbReference type="ChEBI" id="CHEBI:29108"/>
        <label>1</label>
    </ligand>
</feature>
<dbReference type="CDD" id="cd00541">
    <property type="entry name" value="OMPLA"/>
    <property type="match status" value="2"/>
</dbReference>
<comment type="function">
    <text evidence="20">Hydrolysis of phosphatidylcholine with phospholipase A2 (EC 3.1.1.4) and phospholipase A1 (EC 3.1.1.32) activities.</text>
</comment>
<dbReference type="InterPro" id="IPR003187">
    <property type="entry name" value="PLipase_A1"/>
</dbReference>
<dbReference type="PRINTS" id="PR01486">
    <property type="entry name" value="PHPHLIPASEA1"/>
</dbReference>
<evidence type="ECO:0000256" key="8">
    <source>
        <dbReference type="ARBA" id="ARBA00022452"/>
    </source>
</evidence>
<evidence type="ECO:0000256" key="13">
    <source>
        <dbReference type="ARBA" id="ARBA00022837"/>
    </source>
</evidence>
<evidence type="ECO:0000256" key="11">
    <source>
        <dbReference type="ARBA" id="ARBA00022729"/>
    </source>
</evidence>
<keyword evidence="9" id="KW-0812">Transmembrane</keyword>
<keyword evidence="12 20" id="KW-0378">Hydrolase</keyword>
<evidence type="ECO:0000256" key="2">
    <source>
        <dbReference type="ARBA" id="ARBA00001604"/>
    </source>
</evidence>
<evidence type="ECO:0000256" key="16">
    <source>
        <dbReference type="ARBA" id="ARBA00023136"/>
    </source>
</evidence>
<dbReference type="Proteomes" id="UP000267342">
    <property type="component" value="Chromosome"/>
</dbReference>
<dbReference type="EC" id="3.1.1.32" evidence="5 20"/>
<feature type="binding site" description="in dimeric form" evidence="19">
    <location>
        <position position="466"/>
    </location>
    <ligand>
        <name>Ca(2+)</name>
        <dbReference type="ChEBI" id="CHEBI:29108"/>
        <label>1</label>
    </ligand>
</feature>
<evidence type="ECO:0000256" key="17">
    <source>
        <dbReference type="ARBA" id="ARBA00023237"/>
    </source>
</evidence>
<dbReference type="Pfam" id="PF02253">
    <property type="entry name" value="PLA1"/>
    <property type="match status" value="2"/>
</dbReference>
<dbReference type="EC" id="3.1.1.4" evidence="6 20"/>
<evidence type="ECO:0000313" key="21">
    <source>
        <dbReference type="EMBL" id="BBG29393.1"/>
    </source>
</evidence>
<evidence type="ECO:0000256" key="12">
    <source>
        <dbReference type="ARBA" id="ARBA00022801"/>
    </source>
</evidence>
<organism evidence="21 22">
    <name type="scientific">Zymobacter palmae</name>
    <dbReference type="NCBI Taxonomy" id="33074"/>
    <lineage>
        <taxon>Bacteria</taxon>
        <taxon>Pseudomonadati</taxon>
        <taxon>Pseudomonadota</taxon>
        <taxon>Gammaproteobacteria</taxon>
        <taxon>Oceanospirillales</taxon>
        <taxon>Halomonadaceae</taxon>
        <taxon>Zymobacter group</taxon>
        <taxon>Zymobacter</taxon>
    </lineage>
</organism>
<gene>
    <name evidence="21" type="ORF">ZBT109_0615</name>
</gene>
<evidence type="ECO:0000256" key="19">
    <source>
        <dbReference type="PIRSR" id="PIRSR603187-2"/>
    </source>
</evidence>
<evidence type="ECO:0000256" key="7">
    <source>
        <dbReference type="ARBA" id="ARBA00021726"/>
    </source>
</evidence>
<dbReference type="GO" id="GO:0004623">
    <property type="term" value="F:phospholipase A2 activity"/>
    <property type="evidence" value="ECO:0007669"/>
    <property type="project" value="UniProtKB-EC"/>
</dbReference>
<feature type="active site" description="Nucleophile" evidence="18">
    <location>
        <position position="504"/>
    </location>
</feature>
<dbReference type="Gene3D" id="2.40.230.10">
    <property type="entry name" value="Phospholipase A1"/>
    <property type="match status" value="2"/>
</dbReference>
<evidence type="ECO:0000256" key="5">
    <source>
        <dbReference type="ARBA" id="ARBA00013179"/>
    </source>
</evidence>
<dbReference type="EMBL" id="AP018933">
    <property type="protein sequence ID" value="BBG29393.1"/>
    <property type="molecule type" value="Genomic_DNA"/>
</dbReference>
<proteinExistence type="inferred from homology"/>
<dbReference type="GO" id="GO:0008970">
    <property type="term" value="F:phospholipase A1 activity"/>
    <property type="evidence" value="ECO:0007669"/>
    <property type="project" value="UniProtKB-EC"/>
</dbReference>
<dbReference type="AlphaFoldDB" id="A0A348HCP1"/>
<evidence type="ECO:0000256" key="1">
    <source>
        <dbReference type="ARBA" id="ARBA00000111"/>
    </source>
</evidence>
<keyword evidence="11" id="KW-0732">Signal</keyword>
<comment type="catalytic activity">
    <reaction evidence="1 20">
        <text>a 1,2-diacyl-sn-glycero-3-phosphocholine + H2O = a 2-acyl-sn-glycero-3-phosphocholine + a fatty acid + H(+)</text>
        <dbReference type="Rhea" id="RHEA:18689"/>
        <dbReference type="ChEBI" id="CHEBI:15377"/>
        <dbReference type="ChEBI" id="CHEBI:15378"/>
        <dbReference type="ChEBI" id="CHEBI:28868"/>
        <dbReference type="ChEBI" id="CHEBI:57643"/>
        <dbReference type="ChEBI" id="CHEBI:57875"/>
        <dbReference type="EC" id="3.1.1.32"/>
    </reaction>
</comment>
<evidence type="ECO:0000256" key="6">
    <source>
        <dbReference type="ARBA" id="ARBA00013278"/>
    </source>
</evidence>
<feature type="binding site" description="in dimeric form" evidence="19">
    <location>
        <position position="507"/>
    </location>
    <ligand>
        <name>Ca(2+)</name>
        <dbReference type="ChEBI" id="CHEBI:29108"/>
        <label>1</label>
    </ligand>
</feature>
<keyword evidence="16" id="KW-0472">Membrane</keyword>
<comment type="subcellular location">
    <subcellularLocation>
        <location evidence="20">Cell outer membrane</location>
        <topology evidence="20">Multi-pass membrane protein</topology>
    </subcellularLocation>
    <text evidence="20">One of the very few enzymes located there.</text>
</comment>
<dbReference type="STRING" id="1123510.GCA_000620025_02487"/>
<keyword evidence="14 20" id="KW-0442">Lipid degradation</keyword>
<evidence type="ECO:0000256" key="4">
    <source>
        <dbReference type="ARBA" id="ARBA00011702"/>
    </source>
</evidence>
<comment type="subunit">
    <text evidence="4 20">Homodimer; dimerization is reversible, and the dimeric form is the active one.</text>
</comment>
<comment type="cofactor">
    <cofactor evidence="20">
        <name>Ca(2+)</name>
        <dbReference type="ChEBI" id="CHEBI:29108"/>
    </cofactor>
    <text evidence="20">Binds 1 Ca(2+) ion per monomer. In the dimeric form the Ca(2+) is bound by different amino acids with binding of each Ca(2+) shared with ligands coming from each monomer. The Ca(2+) ion may have a role in catalysis.</text>
</comment>
<evidence type="ECO:0000256" key="3">
    <source>
        <dbReference type="ARBA" id="ARBA00010525"/>
    </source>
</evidence>
<accession>A0A348HCP1</accession>
<evidence type="ECO:0000256" key="20">
    <source>
        <dbReference type="RuleBase" id="RU366027"/>
    </source>
</evidence>
<protein>
    <recommendedName>
        <fullName evidence="7 20">Phospholipase A1</fullName>
        <ecNumber evidence="5 20">3.1.1.32</ecNumber>
        <ecNumber evidence="6 20">3.1.1.4</ecNumber>
    </recommendedName>
    <alternativeName>
        <fullName evidence="20">Phosphatidylcholine 1-acylhydrolase</fullName>
    </alternativeName>
</protein>
<evidence type="ECO:0000256" key="14">
    <source>
        <dbReference type="ARBA" id="ARBA00022963"/>
    </source>
</evidence>
<keyword evidence="10 19" id="KW-0479">Metal-binding</keyword>
<dbReference type="KEGG" id="zpl:ZBT109_0615"/>
<keyword evidence="8" id="KW-1134">Transmembrane beta strand</keyword>
<keyword evidence="13 19" id="KW-0106">Calcium</keyword>
<dbReference type="GO" id="GO:0009279">
    <property type="term" value="C:cell outer membrane"/>
    <property type="evidence" value="ECO:0007669"/>
    <property type="project" value="UniProtKB-SubCell"/>
</dbReference>
<evidence type="ECO:0000256" key="15">
    <source>
        <dbReference type="ARBA" id="ARBA00023098"/>
    </source>
</evidence>
<dbReference type="PANTHER" id="PTHR40457">
    <property type="entry name" value="PHOSPHOLIPASE A1"/>
    <property type="match status" value="1"/>
</dbReference>
<comment type="catalytic activity">
    <reaction evidence="2 20">
        <text>a 1,2-diacyl-sn-glycero-3-phosphocholine + H2O = a 1-acyl-sn-glycero-3-phosphocholine + a fatty acid + H(+)</text>
        <dbReference type="Rhea" id="RHEA:15801"/>
        <dbReference type="ChEBI" id="CHEBI:15377"/>
        <dbReference type="ChEBI" id="CHEBI:15378"/>
        <dbReference type="ChEBI" id="CHEBI:28868"/>
        <dbReference type="ChEBI" id="CHEBI:57643"/>
        <dbReference type="ChEBI" id="CHEBI:58168"/>
        <dbReference type="EC" id="3.1.1.4"/>
    </reaction>
</comment>
<dbReference type="GO" id="GO:0005509">
    <property type="term" value="F:calcium ion binding"/>
    <property type="evidence" value="ECO:0007669"/>
    <property type="project" value="TreeGrafter"/>
</dbReference>
<keyword evidence="17 20" id="KW-0998">Cell outer membrane</keyword>
<evidence type="ECO:0000256" key="9">
    <source>
        <dbReference type="ARBA" id="ARBA00022692"/>
    </source>
</evidence>
<sequence length="633" mass="73449">MRSSPWVLIHCGWRSRHKAKRDVFLFTPLLSAYSHRDKKSGCHRMTSLLFRKHSFTLLTSVAALLTGSATIAHAQSAADIQKDAALKQQATDTSALRRYYDRTADSNPLAISTYRRNYILPIAYDTNLPNQRQFNEVVAGSPDHNELKYQISLKVNLAEDMFGDNGDLFLAYTQYSLWQAYNKHSAPFRETNYEPELFLRFDNDTHLYGWTNTFNRVGLIHQSNGRGGDLSRSWNRLYVESILQRGPWTLSLMPWYRLPEPNMKDDNPDIEKYLGYGDFTVMYTTAQGHEISMLTRANPVKGRYSQQLDYAFPLFGRVRGYVQYYHGYGETLIDYNRRVNRIGLGFSFNPLVPGAAGGSFSEQTAEETTIGWNDHRNVFERLNDANPFALSSYRRNYILPLSYNSAPMNRAHFDQLGSDASPDSTENKFQISLKAHLWSSPFGIDGDLYGAYTQTSWWQAYNRQASSLFRETNYEPTVFLSLNGKHTLWGWKNTHNDIGFVHQSNGRADELSRSWNRIFLESHFRNGNWHFKVRPWWRVPESRYDDDNPNIEHYLGYADATLGYSRNEQEVTWTLRGNPMQSTISHQIDYSFPMWHKIHGYLQYYNGYGESMVDYDQRVNRIGIGLSFNPEFL</sequence>
<evidence type="ECO:0000256" key="18">
    <source>
        <dbReference type="PIRSR" id="PIRSR603187-1"/>
    </source>
</evidence>
<keyword evidence="22" id="KW-1185">Reference proteome</keyword>
<feature type="active site" description="Proton acceptor" evidence="18">
    <location>
        <position position="502"/>
    </location>
</feature>
<dbReference type="PANTHER" id="PTHR40457:SF1">
    <property type="entry name" value="PHOSPHOLIPASE A1"/>
    <property type="match status" value="1"/>
</dbReference>
<comment type="similarity">
    <text evidence="3 20">Belongs to the phospholipase A1 family.</text>
</comment>
<evidence type="ECO:0000313" key="22">
    <source>
        <dbReference type="Proteomes" id="UP000267342"/>
    </source>
</evidence>
<keyword evidence="15 20" id="KW-0443">Lipid metabolism</keyword>
<dbReference type="GO" id="GO:0016042">
    <property type="term" value="P:lipid catabolic process"/>
    <property type="evidence" value="ECO:0007669"/>
    <property type="project" value="UniProtKB-KW"/>
</dbReference>
<reference evidence="21 22" key="1">
    <citation type="submission" date="2018-09" db="EMBL/GenBank/DDBJ databases">
        <title>Zymobacter palmae IAM14233 (=T109) whole genome analysis.</title>
        <authorList>
            <person name="Yanase H."/>
        </authorList>
    </citation>
    <scope>NUCLEOTIDE SEQUENCE [LARGE SCALE GENOMIC DNA]</scope>
    <source>
        <strain evidence="21 22">IAM14233</strain>
    </source>
</reference>
<evidence type="ECO:0000256" key="10">
    <source>
        <dbReference type="ARBA" id="ARBA00022723"/>
    </source>
</evidence>
<name>A0A348HCP1_9GAMM</name>